<dbReference type="SMART" id="SM00065">
    <property type="entry name" value="GAF"/>
    <property type="match status" value="1"/>
</dbReference>
<dbReference type="InterPro" id="IPR003018">
    <property type="entry name" value="GAF"/>
</dbReference>
<sequence length="978" mass="107803">MNVLASTALPRLRLLPPAILLLGLALTYALQDAARTSYHRALHDEFAFRVNEVVRDLNTRMTKYEQVLEGAAGLFAASDSVDRSEFAEYVGMLRLDEKYPGIQGVGFAQWVRPDEKAAHVARVRAEGFPRYDIRPAGDRDAYSAIVYLEPFDWRNQRAFGYDMYSEPVRRAAMAEARDSGATAISGKVRLVQESGRDEQAGFLMYLPIYRPHAPHQTEPERRANLVGWVYAPFRMDDLMRGILGRHFGEIAEALDLEIYDGEAPQTRSLMFDSDGRVSGPGPAFRLVKPLPLFGHRWTLVISSLPAFDARLRADRANTILVGGALGSAMLALVVWLLVTGRARALALAERMTADLRHSEERQRRLNRALRLLSACNTTLVHAQEEHKLLTDICRLAVETGGYLMAWVGYAEHDDARTVRPIAQSGYENGYLDAIHVSWDDGEFGQGPTGTAIRTGLPCVNQNVLANPKMAPWKQAAVQRGYQSSIALPLIGNAEVLGALTIYAREADAFDADEVALLEELASDLAYGIVSLRTRAEHEVAKGKLAFLAQFDPLTHLPNRLLLRDRFEHALRIARSEHTTMAMFYLDVDHFKQVNDSLGHEMGDKALVAVVGRLQQCIRATDTLSRMSGDEFAILLTGLRDPAAIVGMANAIRDAFADPLVVDGHSLTLSCSVGISVFPTDGSDFDTLLKSADAAVQGAKAAGRNTYRFFTLEMNADLQDQMRLTGDLSRALRQGEFRILFQPQVDLRDGRITGAEALVRWQHPTEGLVAPARFIPLAERSGHIVPIGEWVLNEACRAARQWMDQGLPPLVVAVNLSALQFKRGNVLEMVSAALAASGLPAHCLELELTESVLLQDEEATMATLRSLKALGAKLSIDDFGTGYSSLSYLKRLDVDKLKIDQSFVRDILTDGDSASIVEAIIQLGHILQLEVIAEGVETDAQLAFLRASRCDEAQGYLFSRPVTAEAFAQQARHGVRWPG</sequence>
<name>A0ABZ1CJV9_9PROT</name>
<dbReference type="Pfam" id="PF00990">
    <property type="entry name" value="GGDEF"/>
    <property type="match status" value="1"/>
</dbReference>
<dbReference type="PROSITE" id="PS50883">
    <property type="entry name" value="EAL"/>
    <property type="match status" value="1"/>
</dbReference>
<dbReference type="CDD" id="cd01949">
    <property type="entry name" value="GGDEF"/>
    <property type="match status" value="1"/>
</dbReference>
<feature type="domain" description="EAL" evidence="7">
    <location>
        <begin position="720"/>
        <end position="974"/>
    </location>
</feature>
<protein>
    <submittedName>
        <fullName evidence="9">EAL domain-containing protein</fullName>
    </submittedName>
</protein>
<accession>A0ABZ1CJV9</accession>
<dbReference type="RefSeq" id="WP_324779693.1">
    <property type="nucleotide sequence ID" value="NZ_CP141769.1"/>
</dbReference>
<feature type="domain" description="CHASE" evidence="6">
    <location>
        <begin position="77"/>
        <end position="273"/>
    </location>
</feature>
<dbReference type="SUPFAM" id="SSF141868">
    <property type="entry name" value="EAL domain-like"/>
    <property type="match status" value="1"/>
</dbReference>
<keyword evidence="10" id="KW-1185">Reference proteome</keyword>
<keyword evidence="2 5" id="KW-0812">Transmembrane</keyword>
<dbReference type="Pfam" id="PF00563">
    <property type="entry name" value="EAL"/>
    <property type="match status" value="1"/>
</dbReference>
<evidence type="ECO:0000259" key="6">
    <source>
        <dbReference type="PROSITE" id="PS50839"/>
    </source>
</evidence>
<evidence type="ECO:0000256" key="4">
    <source>
        <dbReference type="ARBA" id="ARBA00023136"/>
    </source>
</evidence>
<dbReference type="Gene3D" id="3.30.450.40">
    <property type="match status" value="1"/>
</dbReference>
<evidence type="ECO:0000256" key="5">
    <source>
        <dbReference type="SAM" id="Phobius"/>
    </source>
</evidence>
<dbReference type="SUPFAM" id="SSF55781">
    <property type="entry name" value="GAF domain-like"/>
    <property type="match status" value="1"/>
</dbReference>
<feature type="domain" description="GGDEF" evidence="8">
    <location>
        <begin position="578"/>
        <end position="711"/>
    </location>
</feature>
<comment type="subcellular location">
    <subcellularLocation>
        <location evidence="1">Membrane</location>
    </subcellularLocation>
</comment>
<dbReference type="PANTHER" id="PTHR44757">
    <property type="entry name" value="DIGUANYLATE CYCLASE DGCP"/>
    <property type="match status" value="1"/>
</dbReference>
<dbReference type="SMART" id="SM01079">
    <property type="entry name" value="CHASE"/>
    <property type="match status" value="1"/>
</dbReference>
<dbReference type="PROSITE" id="PS50887">
    <property type="entry name" value="GGDEF"/>
    <property type="match status" value="1"/>
</dbReference>
<evidence type="ECO:0000256" key="3">
    <source>
        <dbReference type="ARBA" id="ARBA00022989"/>
    </source>
</evidence>
<dbReference type="InterPro" id="IPR006189">
    <property type="entry name" value="CHASE_dom"/>
</dbReference>
<evidence type="ECO:0000259" key="7">
    <source>
        <dbReference type="PROSITE" id="PS50883"/>
    </source>
</evidence>
<dbReference type="Pfam" id="PF03924">
    <property type="entry name" value="CHASE"/>
    <property type="match status" value="1"/>
</dbReference>
<keyword evidence="3 5" id="KW-1133">Transmembrane helix</keyword>
<dbReference type="EMBL" id="CP141769">
    <property type="protein sequence ID" value="WRS39161.1"/>
    <property type="molecule type" value="Genomic_DNA"/>
</dbReference>
<reference evidence="9 10" key="1">
    <citation type="submission" date="2023-12" db="EMBL/GenBank/DDBJ databases">
        <title>Thiobacillus sedimentum sp. nov., a chemolithoautotrophic sulfur-oxidizing bacterium isolated from freshwater sediment.</title>
        <authorList>
            <person name="Luo J."/>
            <person name="Dai C."/>
        </authorList>
    </citation>
    <scope>NUCLEOTIDE SEQUENCE [LARGE SCALE GENOMIC DNA]</scope>
    <source>
        <strain evidence="9 10">SCUT-2</strain>
    </source>
</reference>
<dbReference type="PROSITE" id="PS50839">
    <property type="entry name" value="CHASE"/>
    <property type="match status" value="1"/>
</dbReference>
<dbReference type="InterPro" id="IPR043128">
    <property type="entry name" value="Rev_trsase/Diguanyl_cyclase"/>
</dbReference>
<dbReference type="SMART" id="SM00267">
    <property type="entry name" value="GGDEF"/>
    <property type="match status" value="1"/>
</dbReference>
<evidence type="ECO:0000259" key="8">
    <source>
        <dbReference type="PROSITE" id="PS50887"/>
    </source>
</evidence>
<dbReference type="InterPro" id="IPR001633">
    <property type="entry name" value="EAL_dom"/>
</dbReference>
<dbReference type="InterPro" id="IPR029016">
    <property type="entry name" value="GAF-like_dom_sf"/>
</dbReference>
<dbReference type="InterPro" id="IPR000160">
    <property type="entry name" value="GGDEF_dom"/>
</dbReference>
<feature type="transmembrane region" description="Helical" evidence="5">
    <location>
        <begin position="12"/>
        <end position="30"/>
    </location>
</feature>
<dbReference type="CDD" id="cd01948">
    <property type="entry name" value="EAL"/>
    <property type="match status" value="1"/>
</dbReference>
<evidence type="ECO:0000313" key="10">
    <source>
        <dbReference type="Proteomes" id="UP001334732"/>
    </source>
</evidence>
<dbReference type="InterPro" id="IPR042240">
    <property type="entry name" value="CHASE_sf"/>
</dbReference>
<dbReference type="Proteomes" id="UP001334732">
    <property type="component" value="Chromosome"/>
</dbReference>
<dbReference type="Gene3D" id="3.30.70.270">
    <property type="match status" value="1"/>
</dbReference>
<organism evidence="9 10">
    <name type="scientific">Thiobacillus sedimenti</name>
    <dbReference type="NCBI Taxonomy" id="3110231"/>
    <lineage>
        <taxon>Bacteria</taxon>
        <taxon>Pseudomonadati</taxon>
        <taxon>Pseudomonadota</taxon>
        <taxon>Betaproteobacteria</taxon>
        <taxon>Nitrosomonadales</taxon>
        <taxon>Thiobacillaceae</taxon>
        <taxon>Thiobacillus</taxon>
    </lineage>
</organism>
<dbReference type="Gene3D" id="3.20.20.450">
    <property type="entry name" value="EAL domain"/>
    <property type="match status" value="1"/>
</dbReference>
<dbReference type="Gene3D" id="3.30.450.350">
    <property type="entry name" value="CHASE domain"/>
    <property type="match status" value="1"/>
</dbReference>
<evidence type="ECO:0000256" key="1">
    <source>
        <dbReference type="ARBA" id="ARBA00004370"/>
    </source>
</evidence>
<dbReference type="SMART" id="SM00052">
    <property type="entry name" value="EAL"/>
    <property type="match status" value="1"/>
</dbReference>
<proteinExistence type="predicted"/>
<feature type="transmembrane region" description="Helical" evidence="5">
    <location>
        <begin position="319"/>
        <end position="338"/>
    </location>
</feature>
<dbReference type="InterPro" id="IPR035919">
    <property type="entry name" value="EAL_sf"/>
</dbReference>
<dbReference type="PANTHER" id="PTHR44757:SF2">
    <property type="entry name" value="BIOFILM ARCHITECTURE MAINTENANCE PROTEIN MBAA"/>
    <property type="match status" value="1"/>
</dbReference>
<dbReference type="Pfam" id="PF13185">
    <property type="entry name" value="GAF_2"/>
    <property type="match status" value="1"/>
</dbReference>
<dbReference type="InterPro" id="IPR052155">
    <property type="entry name" value="Biofilm_reg_signaling"/>
</dbReference>
<evidence type="ECO:0000256" key="2">
    <source>
        <dbReference type="ARBA" id="ARBA00022692"/>
    </source>
</evidence>
<dbReference type="SUPFAM" id="SSF55073">
    <property type="entry name" value="Nucleotide cyclase"/>
    <property type="match status" value="1"/>
</dbReference>
<gene>
    <name evidence="9" type="ORF">VA613_14295</name>
</gene>
<dbReference type="NCBIfam" id="TIGR00254">
    <property type="entry name" value="GGDEF"/>
    <property type="match status" value="1"/>
</dbReference>
<dbReference type="InterPro" id="IPR029787">
    <property type="entry name" value="Nucleotide_cyclase"/>
</dbReference>
<keyword evidence="4 5" id="KW-0472">Membrane</keyword>
<evidence type="ECO:0000313" key="9">
    <source>
        <dbReference type="EMBL" id="WRS39161.1"/>
    </source>
</evidence>